<evidence type="ECO:0000313" key="9">
    <source>
        <dbReference type="Proteomes" id="UP001489004"/>
    </source>
</evidence>
<feature type="domain" description="Bromo" evidence="6">
    <location>
        <begin position="86"/>
        <end position="156"/>
    </location>
</feature>
<dbReference type="Gene3D" id="1.20.920.10">
    <property type="entry name" value="Bromodomain-like"/>
    <property type="match status" value="1"/>
</dbReference>
<sequence length="456" mass="51186">MARRQKRQQEVERQRRLDLKRKLSDISTDVEVLSKEVMRIRSQTITVPEDAKELNADDRHRLEASHARRLQEIVMRQCQQVIKNVLTHKWAWPFATPVDTEKWKDYLNVIKQPMDLGTIQQRILQGAYQHPDQFAADMQLVFANAARYNPAGSDVFVMARVVKERFEEKWAAMVVPKLADAETQQRSEEVNWQKRKLDRAQAQAQDAIDQQRVSLLRYFEDLEARILDAKSLAAAARQPVTTLEKTELAEALAKLSPEQFEWAVSIVLLRHPGLAPSTGEDMDLDLRLLDALTVRQLQHFVRMCRDGSAASELAGSAQISWPGMLIGTGVKGFRPPHLKGIKRQASRDLSRPSESRSEQEAKLDPAPSIAQPFSRPMARNMSLKPPLPPGSRPPLTAQESFNRGSNAAALDRMLPAQSSGVNADAAASAITFYRSGSSAAMDPQHRAQAPQPMDQG</sequence>
<protein>
    <submittedName>
        <fullName evidence="8">Uncharacterized protein</fullName>
    </submittedName>
</protein>
<dbReference type="PRINTS" id="PR00503">
    <property type="entry name" value="BROMODOMAIN"/>
</dbReference>
<feature type="region of interest" description="Disordered" evidence="5">
    <location>
        <begin position="335"/>
        <end position="409"/>
    </location>
</feature>
<dbReference type="InterPro" id="IPR036427">
    <property type="entry name" value="Bromodomain-like_sf"/>
</dbReference>
<dbReference type="Proteomes" id="UP001489004">
    <property type="component" value="Unassembled WGS sequence"/>
</dbReference>
<keyword evidence="2 4" id="KW-0103">Bromodomain</keyword>
<name>A0AAW1QE12_9CHLO</name>
<evidence type="ECO:0000256" key="5">
    <source>
        <dbReference type="SAM" id="MobiDB-lite"/>
    </source>
</evidence>
<dbReference type="AlphaFoldDB" id="A0AAW1QE12"/>
<evidence type="ECO:0000256" key="1">
    <source>
        <dbReference type="ARBA" id="ARBA00023015"/>
    </source>
</evidence>
<evidence type="ECO:0000313" key="8">
    <source>
        <dbReference type="EMBL" id="KAK9819648.1"/>
    </source>
</evidence>
<comment type="caution">
    <text evidence="8">The sequence shown here is derived from an EMBL/GenBank/DDBJ whole genome shotgun (WGS) entry which is preliminary data.</text>
</comment>
<dbReference type="InterPro" id="IPR027353">
    <property type="entry name" value="NET_dom"/>
</dbReference>
<dbReference type="InterPro" id="IPR038336">
    <property type="entry name" value="NET_sf"/>
</dbReference>
<dbReference type="Gene3D" id="1.20.1270.220">
    <property type="match status" value="1"/>
</dbReference>
<feature type="compositionally biased region" description="Basic residues" evidence="5">
    <location>
        <begin position="335"/>
        <end position="344"/>
    </location>
</feature>
<dbReference type="SUPFAM" id="SSF47370">
    <property type="entry name" value="Bromodomain"/>
    <property type="match status" value="1"/>
</dbReference>
<evidence type="ECO:0000256" key="2">
    <source>
        <dbReference type="ARBA" id="ARBA00023117"/>
    </source>
</evidence>
<dbReference type="PROSITE" id="PS51525">
    <property type="entry name" value="NET"/>
    <property type="match status" value="1"/>
</dbReference>
<dbReference type="PANTHER" id="PTHR45926">
    <property type="entry name" value="OSJNBA0053K19.4 PROTEIN"/>
    <property type="match status" value="1"/>
</dbReference>
<proteinExistence type="predicted"/>
<dbReference type="InterPro" id="IPR001487">
    <property type="entry name" value="Bromodomain"/>
</dbReference>
<dbReference type="InterPro" id="IPR018359">
    <property type="entry name" value="Bromodomain_CS"/>
</dbReference>
<dbReference type="EMBL" id="JALJOR010000003">
    <property type="protein sequence ID" value="KAK9819648.1"/>
    <property type="molecule type" value="Genomic_DNA"/>
</dbReference>
<dbReference type="PROSITE" id="PS50014">
    <property type="entry name" value="BROMODOMAIN_2"/>
    <property type="match status" value="1"/>
</dbReference>
<dbReference type="PROSITE" id="PS00633">
    <property type="entry name" value="BROMODOMAIN_1"/>
    <property type="match status" value="1"/>
</dbReference>
<keyword evidence="1" id="KW-0805">Transcription regulation</keyword>
<keyword evidence="3" id="KW-0804">Transcription</keyword>
<dbReference type="Pfam" id="PF17035">
    <property type="entry name" value="BET"/>
    <property type="match status" value="1"/>
</dbReference>
<gene>
    <name evidence="8" type="ORF">WJX72_000731</name>
</gene>
<evidence type="ECO:0000256" key="4">
    <source>
        <dbReference type="PROSITE-ProRule" id="PRU00035"/>
    </source>
</evidence>
<dbReference type="SMART" id="SM00297">
    <property type="entry name" value="BROMO"/>
    <property type="match status" value="1"/>
</dbReference>
<accession>A0AAW1QE12</accession>
<feature type="domain" description="NET" evidence="7">
    <location>
        <begin position="230"/>
        <end position="312"/>
    </location>
</feature>
<organism evidence="8 9">
    <name type="scientific">[Myrmecia] bisecta</name>
    <dbReference type="NCBI Taxonomy" id="41462"/>
    <lineage>
        <taxon>Eukaryota</taxon>
        <taxon>Viridiplantae</taxon>
        <taxon>Chlorophyta</taxon>
        <taxon>core chlorophytes</taxon>
        <taxon>Trebouxiophyceae</taxon>
        <taxon>Trebouxiales</taxon>
        <taxon>Trebouxiaceae</taxon>
        <taxon>Myrmecia</taxon>
    </lineage>
</organism>
<keyword evidence="9" id="KW-1185">Reference proteome</keyword>
<evidence type="ECO:0000259" key="7">
    <source>
        <dbReference type="PROSITE" id="PS51525"/>
    </source>
</evidence>
<dbReference type="Pfam" id="PF00439">
    <property type="entry name" value="Bromodomain"/>
    <property type="match status" value="1"/>
</dbReference>
<feature type="region of interest" description="Disordered" evidence="5">
    <location>
        <begin position="436"/>
        <end position="456"/>
    </location>
</feature>
<reference evidence="8 9" key="1">
    <citation type="journal article" date="2024" name="Nat. Commun.">
        <title>Phylogenomics reveals the evolutionary origins of lichenization in chlorophyte algae.</title>
        <authorList>
            <person name="Puginier C."/>
            <person name="Libourel C."/>
            <person name="Otte J."/>
            <person name="Skaloud P."/>
            <person name="Haon M."/>
            <person name="Grisel S."/>
            <person name="Petersen M."/>
            <person name="Berrin J.G."/>
            <person name="Delaux P.M."/>
            <person name="Dal Grande F."/>
            <person name="Keller J."/>
        </authorList>
    </citation>
    <scope>NUCLEOTIDE SEQUENCE [LARGE SCALE GENOMIC DNA]</scope>
    <source>
        <strain evidence="8 9">SAG 2043</strain>
    </source>
</reference>
<evidence type="ECO:0000259" key="6">
    <source>
        <dbReference type="PROSITE" id="PS50014"/>
    </source>
</evidence>
<evidence type="ECO:0000256" key="3">
    <source>
        <dbReference type="ARBA" id="ARBA00023163"/>
    </source>
</evidence>
<feature type="compositionally biased region" description="Basic and acidic residues" evidence="5">
    <location>
        <begin position="345"/>
        <end position="363"/>
    </location>
</feature>